<reference evidence="3" key="1">
    <citation type="submission" date="2017-05" db="EMBL/GenBank/DDBJ databases">
        <authorList>
            <person name="Sung H."/>
        </authorList>
    </citation>
    <scope>NUCLEOTIDE SEQUENCE [LARGE SCALE GENOMIC DNA]</scope>
    <source>
        <strain evidence="3">AR23208</strain>
    </source>
</reference>
<dbReference type="AlphaFoldDB" id="A0A1Y0IUG8"/>
<organism evidence="2 3">
    <name type="scientific">Tumebacillus avium</name>
    <dbReference type="NCBI Taxonomy" id="1903704"/>
    <lineage>
        <taxon>Bacteria</taxon>
        <taxon>Bacillati</taxon>
        <taxon>Bacillota</taxon>
        <taxon>Bacilli</taxon>
        <taxon>Bacillales</taxon>
        <taxon>Alicyclobacillaceae</taxon>
        <taxon>Tumebacillus</taxon>
    </lineage>
</organism>
<accession>A0A1Y0IUG8</accession>
<evidence type="ECO:0000256" key="1">
    <source>
        <dbReference type="SAM" id="Phobius"/>
    </source>
</evidence>
<sequence>MNPGVVSNITMIVFVILCLTGWGEKSLRDGRLSPKLAACGLILYVFASGLAFDGPLESRWNLGGILLPIVLTLWSLTLFKTWQHRLQYLLGVLTVAVALLVLMTLVPLDPAFFIFDADVLYPFTALIISVLSVKRPFVALSIAWVGLMAAASIDPFLHLAFDLHGTVFGGGDIRDMLALTGAGVLAVHGLYHTGANYVLGLVKGWRERRSESEGGPEHA</sequence>
<evidence type="ECO:0000313" key="3">
    <source>
        <dbReference type="Proteomes" id="UP000195437"/>
    </source>
</evidence>
<feature type="transmembrane region" description="Helical" evidence="1">
    <location>
        <begin position="6"/>
        <end position="24"/>
    </location>
</feature>
<name>A0A1Y0IUG8_9BACL</name>
<keyword evidence="1" id="KW-0812">Transmembrane</keyword>
<feature type="transmembrane region" description="Helical" evidence="1">
    <location>
        <begin position="60"/>
        <end position="79"/>
    </location>
</feature>
<gene>
    <name evidence="2" type="ORF">CBW65_20125</name>
</gene>
<feature type="transmembrane region" description="Helical" evidence="1">
    <location>
        <begin position="138"/>
        <end position="157"/>
    </location>
</feature>
<keyword evidence="1" id="KW-1133">Transmembrane helix</keyword>
<keyword evidence="1" id="KW-0472">Membrane</keyword>
<dbReference type="RefSeq" id="WP_087458369.1">
    <property type="nucleotide sequence ID" value="NZ_CP021434.1"/>
</dbReference>
<feature type="transmembrane region" description="Helical" evidence="1">
    <location>
        <begin position="177"/>
        <end position="199"/>
    </location>
</feature>
<dbReference type="KEGG" id="tum:CBW65_20125"/>
<protein>
    <submittedName>
        <fullName evidence="2">Uncharacterized protein</fullName>
    </submittedName>
</protein>
<keyword evidence="3" id="KW-1185">Reference proteome</keyword>
<feature type="transmembrane region" description="Helical" evidence="1">
    <location>
        <begin position="112"/>
        <end position="131"/>
    </location>
</feature>
<evidence type="ECO:0000313" key="2">
    <source>
        <dbReference type="EMBL" id="ARU63023.1"/>
    </source>
</evidence>
<dbReference type="EMBL" id="CP021434">
    <property type="protein sequence ID" value="ARU63023.1"/>
    <property type="molecule type" value="Genomic_DNA"/>
</dbReference>
<dbReference type="Proteomes" id="UP000195437">
    <property type="component" value="Chromosome"/>
</dbReference>
<feature type="transmembrane region" description="Helical" evidence="1">
    <location>
        <begin position="36"/>
        <end position="54"/>
    </location>
</feature>
<proteinExistence type="predicted"/>
<feature type="transmembrane region" description="Helical" evidence="1">
    <location>
        <begin position="86"/>
        <end position="106"/>
    </location>
</feature>
<dbReference type="OrthoDB" id="2381081at2"/>